<evidence type="ECO:0000313" key="2">
    <source>
        <dbReference type="EMBL" id="KAH3773492.1"/>
    </source>
</evidence>
<dbReference type="AlphaFoldDB" id="A0A9D4E889"/>
<name>A0A9D4E889_DREPO</name>
<evidence type="ECO:0000256" key="1">
    <source>
        <dbReference type="SAM" id="MobiDB-lite"/>
    </source>
</evidence>
<feature type="compositionally biased region" description="Basic and acidic residues" evidence="1">
    <location>
        <begin position="126"/>
        <end position="135"/>
    </location>
</feature>
<comment type="caution">
    <text evidence="2">The sequence shown here is derived from an EMBL/GenBank/DDBJ whole genome shotgun (WGS) entry which is preliminary data.</text>
</comment>
<feature type="region of interest" description="Disordered" evidence="1">
    <location>
        <begin position="118"/>
        <end position="166"/>
    </location>
</feature>
<reference evidence="2" key="1">
    <citation type="journal article" date="2019" name="bioRxiv">
        <title>The Genome of the Zebra Mussel, Dreissena polymorpha: A Resource for Invasive Species Research.</title>
        <authorList>
            <person name="McCartney M.A."/>
            <person name="Auch B."/>
            <person name="Kono T."/>
            <person name="Mallez S."/>
            <person name="Zhang Y."/>
            <person name="Obille A."/>
            <person name="Becker A."/>
            <person name="Abrahante J.E."/>
            <person name="Garbe J."/>
            <person name="Badalamenti J.P."/>
            <person name="Herman A."/>
            <person name="Mangelson H."/>
            <person name="Liachko I."/>
            <person name="Sullivan S."/>
            <person name="Sone E.D."/>
            <person name="Koren S."/>
            <person name="Silverstein K.A.T."/>
            <person name="Beckman K.B."/>
            <person name="Gohl D.M."/>
        </authorList>
    </citation>
    <scope>NUCLEOTIDE SEQUENCE</scope>
    <source>
        <strain evidence="2">Duluth1</strain>
        <tissue evidence="2">Whole animal</tissue>
    </source>
</reference>
<protein>
    <submittedName>
        <fullName evidence="2">Uncharacterized protein</fullName>
    </submittedName>
</protein>
<dbReference type="EMBL" id="JAIWYP010000009">
    <property type="protein sequence ID" value="KAH3773492.1"/>
    <property type="molecule type" value="Genomic_DNA"/>
</dbReference>
<evidence type="ECO:0000313" key="3">
    <source>
        <dbReference type="Proteomes" id="UP000828390"/>
    </source>
</evidence>
<reference evidence="2" key="2">
    <citation type="submission" date="2020-11" db="EMBL/GenBank/DDBJ databases">
        <authorList>
            <person name="McCartney M.A."/>
            <person name="Auch B."/>
            <person name="Kono T."/>
            <person name="Mallez S."/>
            <person name="Becker A."/>
            <person name="Gohl D.M."/>
            <person name="Silverstein K.A.T."/>
            <person name="Koren S."/>
            <person name="Bechman K.B."/>
            <person name="Herman A."/>
            <person name="Abrahante J.E."/>
            <person name="Garbe J."/>
        </authorList>
    </citation>
    <scope>NUCLEOTIDE SEQUENCE</scope>
    <source>
        <strain evidence="2">Duluth1</strain>
        <tissue evidence="2">Whole animal</tissue>
    </source>
</reference>
<organism evidence="2 3">
    <name type="scientific">Dreissena polymorpha</name>
    <name type="common">Zebra mussel</name>
    <name type="synonym">Mytilus polymorpha</name>
    <dbReference type="NCBI Taxonomy" id="45954"/>
    <lineage>
        <taxon>Eukaryota</taxon>
        <taxon>Metazoa</taxon>
        <taxon>Spiralia</taxon>
        <taxon>Lophotrochozoa</taxon>
        <taxon>Mollusca</taxon>
        <taxon>Bivalvia</taxon>
        <taxon>Autobranchia</taxon>
        <taxon>Heteroconchia</taxon>
        <taxon>Euheterodonta</taxon>
        <taxon>Imparidentia</taxon>
        <taxon>Neoheterodontei</taxon>
        <taxon>Myida</taxon>
        <taxon>Dreissenoidea</taxon>
        <taxon>Dreissenidae</taxon>
        <taxon>Dreissena</taxon>
    </lineage>
</organism>
<proteinExistence type="predicted"/>
<sequence length="186" mass="20457">MPVAVVYRGPCQQPLVISCVYGKEELRRAAAKLLQNDIGTIFTLNTPTTQNDLLIVEEKIGAAKIDPSPLPVYMVDTVNVTTSLLLIVRKEGVNSVISCTPVSSRLLSIGIATRPDNITSIQTRRSNSEDREERHHHSPRRMQCQIGQGQKTSLSPLKPPTDPDLHAATTHIVENRDLACSTRESP</sequence>
<accession>A0A9D4E889</accession>
<dbReference type="Proteomes" id="UP000828390">
    <property type="component" value="Unassembled WGS sequence"/>
</dbReference>
<feature type="compositionally biased region" description="Polar residues" evidence="1">
    <location>
        <begin position="145"/>
        <end position="155"/>
    </location>
</feature>
<gene>
    <name evidence="2" type="ORF">DPMN_174853</name>
</gene>
<keyword evidence="3" id="KW-1185">Reference proteome</keyword>